<keyword evidence="1" id="KW-0929">Antimicrobial</keyword>
<gene>
    <name evidence="4" type="ORF">NCTC13102_02259</name>
</gene>
<evidence type="ECO:0000256" key="1">
    <source>
        <dbReference type="ARBA" id="ARBA00022529"/>
    </source>
</evidence>
<keyword evidence="2" id="KW-0081">Bacteriolytic enzyme</keyword>
<reference evidence="4 5" key="1">
    <citation type="submission" date="2018-06" db="EMBL/GenBank/DDBJ databases">
        <authorList>
            <consortium name="Pathogen Informatics"/>
            <person name="Doyle S."/>
        </authorList>
    </citation>
    <scope>NUCLEOTIDE SEQUENCE [LARGE SCALE GENOMIC DNA]</scope>
    <source>
        <strain evidence="4 5">NCTC13102</strain>
    </source>
</reference>
<evidence type="ECO:0000256" key="2">
    <source>
        <dbReference type="ARBA" id="ARBA00022638"/>
    </source>
</evidence>
<dbReference type="GO" id="GO:0031640">
    <property type="term" value="P:killing of cells of another organism"/>
    <property type="evidence" value="ECO:0007669"/>
    <property type="project" value="UniProtKB-KW"/>
</dbReference>
<dbReference type="EMBL" id="UAWL01000031">
    <property type="protein sequence ID" value="SQC36452.1"/>
    <property type="molecule type" value="Genomic_DNA"/>
</dbReference>
<dbReference type="GO" id="GO:0003796">
    <property type="term" value="F:lysozyme activity"/>
    <property type="evidence" value="ECO:0007669"/>
    <property type="project" value="InterPro"/>
</dbReference>
<proteinExistence type="predicted"/>
<organism evidence="4 5">
    <name type="scientific">Helicobacter fennelliae</name>
    <dbReference type="NCBI Taxonomy" id="215"/>
    <lineage>
        <taxon>Bacteria</taxon>
        <taxon>Pseudomonadati</taxon>
        <taxon>Campylobacterota</taxon>
        <taxon>Epsilonproteobacteria</taxon>
        <taxon>Campylobacterales</taxon>
        <taxon>Helicobacteraceae</taxon>
        <taxon>Helicobacter</taxon>
    </lineage>
</organism>
<dbReference type="Proteomes" id="UP000250166">
    <property type="component" value="Unassembled WGS sequence"/>
</dbReference>
<dbReference type="SUPFAM" id="SSF53955">
    <property type="entry name" value="Lysozyme-like"/>
    <property type="match status" value="1"/>
</dbReference>
<dbReference type="Gene3D" id="1.10.530.40">
    <property type="match status" value="1"/>
</dbReference>
<evidence type="ECO:0000259" key="3">
    <source>
        <dbReference type="Pfam" id="PF18925"/>
    </source>
</evidence>
<dbReference type="Pfam" id="PF18925">
    <property type="entry name" value="DUF5675"/>
    <property type="match status" value="1"/>
</dbReference>
<sequence>MNFELLDDESYKILLSIFMCNLEVNIKSDLFQSSDFLKPYSDGGESIAIGFGLDLKKNSLGTIYKLYQNIFGNDWQISDEEKDILTKLQSNEINTSQAIQKFNALKKLTLDLKTQDNAYKLYYTVLKTYEDKVDKKLSNSYERMALVSRAYNHYGKLIQGAVKRQNRFLIWFYLRYTANTANGKELLGLTKRRWWESEIFKLSDNRNIFESNSEIFKSLNIIQFNKQTLYQYIQEYEQRNLTQKNIDFFKKDAQNREFDKHFTFKYDNITQILSPYLTYINTNFAKGSVSEYALENIYVLNEVKDTEQLNIALNQRKDTKSLTPLLIICLKPKTQAENTDAYTIKQSQNTFLSIVVFEGAKLDISKLNSDESEIIYARDDQEKIEAFLLQGSCQSMQHRNNTLTIQGNSNETYLFDKQPQADNAISPILKVYKGANEKGYIEIHNFAKETLADSTTYILGNDSRQRYSGITLFLNENTKPHNTDCSNEGNFKVIVQNLHLYGLKENEKLFLYNCENRKELLSTITSDYTALFYPVLDLPKQGEHSQRTQSSHIVLSTKEMAENANIQHQTTTANPNFQINRQAKLSQRYIITDAKLSTKKPPLQNKSKVLVQSVSFKDKKYIHYKANDTLTFQAHYNNTKLSQEELKEAKANTKWAYILSTDETLLQKLDYRKITQEGSDSPYIGEDYTLTLKKEYFDINKATYLHIFAYINAPSSKVKQVLKLEYPLSLRFNGKELHIVEWGKVAHSFVAQSGISHHTNTAHTQQANENQIEEKTYYINVNDREESNLAEQVLVFIKNTIQKNTQQEDKGTQFFRLYESKDALYPLNQSNTTAYTLHTGNEYGDYKGIDLAKDKDNELTQNRKDSTNQSHTQSSQGFFHTLESLKQKYKDILESLKDDRGRIMIKVEVGYSKGEMVLEIVRKWEYKTRQSNGSYTYEINKPTISEFKLKKDTTDILQGYMLERTGPDTIESGKNRRIPIGEYNVMWYKSFNKDDSKGGWYGRTIYYENDKEFAKIAIKCEDSRCVVKEEHSHIVPLIYNEKVSKNRYILIHIGKKFDDSNGCLLVGSKLNNSINPTEFVSRDTRPSTRELIKQMILHDKKAYQNFSFINERYQRVERGEISNFKLIIKEDYNDTP</sequence>
<dbReference type="GO" id="GO:0042742">
    <property type="term" value="P:defense response to bacterium"/>
    <property type="evidence" value="ECO:0007669"/>
    <property type="project" value="UniProtKB-KW"/>
</dbReference>
<dbReference type="InterPro" id="IPR023346">
    <property type="entry name" value="Lysozyme-like_dom_sf"/>
</dbReference>
<evidence type="ECO:0000313" key="5">
    <source>
        <dbReference type="Proteomes" id="UP000250166"/>
    </source>
</evidence>
<dbReference type="RefSeq" id="WP_220086708.1">
    <property type="nucleotide sequence ID" value="NZ_UAWL01000031.1"/>
</dbReference>
<name>A0A2X3DYU4_9HELI</name>
<dbReference type="InterPro" id="IPR043732">
    <property type="entry name" value="DUF5675"/>
</dbReference>
<dbReference type="AlphaFoldDB" id="A0A2X3DYU4"/>
<accession>A0A2X3DYU4</accession>
<evidence type="ECO:0000313" key="4">
    <source>
        <dbReference type="EMBL" id="SQC36452.1"/>
    </source>
</evidence>
<dbReference type="InterPro" id="IPR023347">
    <property type="entry name" value="Lysozyme_dom_sf"/>
</dbReference>
<feature type="domain" description="DUF5675" evidence="3">
    <location>
        <begin position="937"/>
        <end position="1074"/>
    </location>
</feature>
<protein>
    <recommendedName>
        <fullName evidence="3">DUF5675 domain-containing protein</fullName>
    </recommendedName>
</protein>